<dbReference type="Pfam" id="PF00439">
    <property type="entry name" value="Bromodomain"/>
    <property type="match status" value="1"/>
</dbReference>
<feature type="compositionally biased region" description="Basic and acidic residues" evidence="3">
    <location>
        <begin position="665"/>
        <end position="681"/>
    </location>
</feature>
<feature type="region of interest" description="Disordered" evidence="3">
    <location>
        <begin position="493"/>
        <end position="582"/>
    </location>
</feature>
<dbReference type="Proteomes" id="UP001230188">
    <property type="component" value="Unassembled WGS sequence"/>
</dbReference>
<sequence>MVVATASTTKKRRRQDVSAEGVCVAAKKKKKRLDNNNNNNNKKKLSSRDAAMTSQRRMRGVLSEPPYDMELVPGFENAGSSVLRRVEGNEAWEPLLAEIVLLCNEAAWRKSRGLDGSDPKPLMLEYVSDRLDTDEPLWGFQIRSSREFWLQGFVALTVFTTWTPYFRFTNEAPAAAITAADVDSRAIDDALCRELEAQRRAGDPEGEGVVWPRVAEISLLGGLGCGRVLASLAIQELRDRGFDYVVLQATDQAIPFYERVGFSRVGAVASFEGRTTADIGGTNSAFGGRLYRARRLARELLRAMRRADEDDVFAAPVPSSVPGYSEAIKTPMDFSTMRRRLVETADVARSAAAYLPEDLEADWNQIVANCLHYNHATSALFAYARRIDKKVKGLIDEAKRAHPALWGLSEEPVDVDDRRIREDFEAAADADSLAVMGYVHWTFPDQPVEDQYPSYLMALRLRDRPVRAALSAAADAALVAAALARDASSAARARAADKNLPPPPLARDASSAARARAADKNLPPPPLARDASSAARARAADKNLPPPPPLDVPEEDYKVEAAASSSPLVGAPRRATTLETTRRLAAASAVPVPILPRRRKRIVPRSNVTPRGRGFTAKTHRGAAVEYLGFFDTVAEAQQAYDDATTTTTTDVVVVSTKHPKKKSQRDPVSRDAWLETETERSTPLPLRAADLGAPKGTPDHELRDLATKPKPPSSSSSRKVVAADDLFAAENSDDDEQTSLASSEPPASSSRRRAALYNKVVTISDLPPCYTHHYWFVFTYVPDMAWCHVCPMERHGVFGANSKRNGRPRWRLVPEGEAREIDVSAARCTPIKHETVAKTQSADKEIFDIFESS</sequence>
<dbReference type="InterPro" id="IPR016181">
    <property type="entry name" value="Acyl_CoA_acyltransferase"/>
</dbReference>
<feature type="compositionally biased region" description="Low complexity" evidence="3">
    <location>
        <begin position="528"/>
        <end position="537"/>
    </location>
</feature>
<keyword evidence="6" id="KW-1185">Reference proteome</keyword>
<feature type="compositionally biased region" description="Low complexity" evidence="3">
    <location>
        <begin position="573"/>
        <end position="582"/>
    </location>
</feature>
<dbReference type="SUPFAM" id="SSF47370">
    <property type="entry name" value="Bromodomain"/>
    <property type="match status" value="1"/>
</dbReference>
<dbReference type="SUPFAM" id="SSF55729">
    <property type="entry name" value="Acyl-CoA N-acyltransferases (Nat)"/>
    <property type="match status" value="1"/>
</dbReference>
<comment type="caution">
    <text evidence="5">The sequence shown here is derived from an EMBL/GenBank/DDBJ whole genome shotgun (WGS) entry which is preliminary data.</text>
</comment>
<dbReference type="SMART" id="SM00297">
    <property type="entry name" value="BROMO"/>
    <property type="match status" value="1"/>
</dbReference>
<dbReference type="InterPro" id="IPR051831">
    <property type="entry name" value="Bromodomain_contain_prot"/>
</dbReference>
<keyword evidence="1 2" id="KW-0103">Bromodomain</keyword>
<feature type="compositionally biased region" description="Low complexity" evidence="3">
    <location>
        <begin position="740"/>
        <end position="750"/>
    </location>
</feature>
<dbReference type="InterPro" id="IPR036427">
    <property type="entry name" value="Bromodomain-like_sf"/>
</dbReference>
<dbReference type="EMBL" id="JAQMWT010000024">
    <property type="protein sequence ID" value="KAJ8613688.1"/>
    <property type="molecule type" value="Genomic_DNA"/>
</dbReference>
<proteinExistence type="predicted"/>
<dbReference type="Gene3D" id="3.40.630.30">
    <property type="match status" value="1"/>
</dbReference>
<gene>
    <name evidence="5" type="ORF">CTAYLR_003159</name>
</gene>
<evidence type="ECO:0000256" key="3">
    <source>
        <dbReference type="SAM" id="MobiDB-lite"/>
    </source>
</evidence>
<name>A0AAD7XRS5_9STRA</name>
<dbReference type="PANTHER" id="PTHR22881:SF27">
    <property type="entry name" value="BROMODOMAIN CONTAINING 7_9"/>
    <property type="match status" value="1"/>
</dbReference>
<evidence type="ECO:0000313" key="6">
    <source>
        <dbReference type="Proteomes" id="UP001230188"/>
    </source>
</evidence>
<dbReference type="InterPro" id="IPR001487">
    <property type="entry name" value="Bromodomain"/>
</dbReference>
<feature type="region of interest" description="Disordered" evidence="3">
    <location>
        <begin position="656"/>
        <end position="753"/>
    </location>
</feature>
<organism evidence="5 6">
    <name type="scientific">Chrysophaeum taylorii</name>
    <dbReference type="NCBI Taxonomy" id="2483200"/>
    <lineage>
        <taxon>Eukaryota</taxon>
        <taxon>Sar</taxon>
        <taxon>Stramenopiles</taxon>
        <taxon>Ochrophyta</taxon>
        <taxon>Pelagophyceae</taxon>
        <taxon>Pelagomonadales</taxon>
        <taxon>Pelagomonadaceae</taxon>
        <taxon>Chrysophaeum</taxon>
    </lineage>
</organism>
<dbReference type="AlphaFoldDB" id="A0AAD7XRS5"/>
<dbReference type="PANTHER" id="PTHR22881">
    <property type="entry name" value="BROMODOMAIN CONTAINING PROTEIN"/>
    <property type="match status" value="1"/>
</dbReference>
<dbReference type="Gene3D" id="1.20.920.10">
    <property type="entry name" value="Bromodomain-like"/>
    <property type="match status" value="1"/>
</dbReference>
<protein>
    <recommendedName>
        <fullName evidence="4">Bromo domain-containing protein</fullName>
    </recommendedName>
</protein>
<evidence type="ECO:0000259" key="4">
    <source>
        <dbReference type="PROSITE" id="PS50014"/>
    </source>
</evidence>
<evidence type="ECO:0000256" key="1">
    <source>
        <dbReference type="ARBA" id="ARBA00023117"/>
    </source>
</evidence>
<feature type="domain" description="Bromo" evidence="4">
    <location>
        <begin position="321"/>
        <end position="381"/>
    </location>
</feature>
<dbReference type="PROSITE" id="PS50014">
    <property type="entry name" value="BROMODOMAIN_2"/>
    <property type="match status" value="1"/>
</dbReference>
<reference evidence="5" key="1">
    <citation type="submission" date="2023-01" db="EMBL/GenBank/DDBJ databases">
        <title>Metagenome sequencing of chrysophaentin producing Chrysophaeum taylorii.</title>
        <authorList>
            <person name="Davison J."/>
            <person name="Bewley C."/>
        </authorList>
    </citation>
    <scope>NUCLEOTIDE SEQUENCE</scope>
    <source>
        <strain evidence="5">NIES-1699</strain>
    </source>
</reference>
<feature type="compositionally biased region" description="Basic and acidic residues" evidence="3">
    <location>
        <begin position="698"/>
        <end position="708"/>
    </location>
</feature>
<feature type="region of interest" description="Disordered" evidence="3">
    <location>
        <begin position="1"/>
        <end position="57"/>
    </location>
</feature>
<evidence type="ECO:0000256" key="2">
    <source>
        <dbReference type="PROSITE-ProRule" id="PRU00035"/>
    </source>
</evidence>
<feature type="compositionally biased region" description="Low complexity" evidence="3">
    <location>
        <begin position="506"/>
        <end position="515"/>
    </location>
</feature>
<evidence type="ECO:0000313" key="5">
    <source>
        <dbReference type="EMBL" id="KAJ8613688.1"/>
    </source>
</evidence>
<accession>A0AAD7XRS5</accession>